<protein>
    <submittedName>
        <fullName evidence="2">Uncharacterized protein</fullName>
    </submittedName>
</protein>
<evidence type="ECO:0000256" key="1">
    <source>
        <dbReference type="SAM" id="Phobius"/>
    </source>
</evidence>
<feature type="transmembrane region" description="Helical" evidence="1">
    <location>
        <begin position="61"/>
        <end position="79"/>
    </location>
</feature>
<dbReference type="KEGG" id="fli:Fleli_3917"/>
<feature type="transmembrane region" description="Helical" evidence="1">
    <location>
        <begin position="99"/>
        <end position="119"/>
    </location>
</feature>
<keyword evidence="1" id="KW-0812">Transmembrane</keyword>
<reference evidence="3" key="1">
    <citation type="submission" date="2012-06" db="EMBL/GenBank/DDBJ databases">
        <title>The complete genome of Flexibacter litoralis DSM 6794.</title>
        <authorList>
            <person name="Lucas S."/>
            <person name="Copeland A."/>
            <person name="Lapidus A."/>
            <person name="Glavina del Rio T."/>
            <person name="Dalin E."/>
            <person name="Tice H."/>
            <person name="Bruce D."/>
            <person name="Goodwin L."/>
            <person name="Pitluck S."/>
            <person name="Peters L."/>
            <person name="Ovchinnikova G."/>
            <person name="Lu M."/>
            <person name="Kyrpides N."/>
            <person name="Mavromatis K."/>
            <person name="Ivanova N."/>
            <person name="Brettin T."/>
            <person name="Detter J.C."/>
            <person name="Han C."/>
            <person name="Larimer F."/>
            <person name="Land M."/>
            <person name="Hauser L."/>
            <person name="Markowitz V."/>
            <person name="Cheng J.-F."/>
            <person name="Hugenholtz P."/>
            <person name="Woyke T."/>
            <person name="Wu D."/>
            <person name="Spring S."/>
            <person name="Lang E."/>
            <person name="Kopitz M."/>
            <person name="Brambilla E."/>
            <person name="Klenk H.-P."/>
            <person name="Eisen J.A."/>
        </authorList>
    </citation>
    <scope>NUCLEOTIDE SEQUENCE [LARGE SCALE GENOMIC DNA]</scope>
    <source>
        <strain evidence="3">ATCC 23117 / DSM 6794 / NBRC 15988 / NCIMB 1366 / Sio-4</strain>
    </source>
</reference>
<dbReference type="RefSeq" id="WP_014799643.1">
    <property type="nucleotide sequence ID" value="NC_018018.1"/>
</dbReference>
<proteinExistence type="predicted"/>
<feature type="transmembrane region" description="Helical" evidence="1">
    <location>
        <begin position="21"/>
        <end position="41"/>
    </location>
</feature>
<name>I4AQI5_BERLS</name>
<dbReference type="Proteomes" id="UP000006054">
    <property type="component" value="Chromosome"/>
</dbReference>
<gene>
    <name evidence="2" type="ordered locus">Fleli_3917</name>
</gene>
<organism evidence="2 3">
    <name type="scientific">Bernardetia litoralis (strain ATCC 23117 / DSM 6794 / NBRC 15988 / NCIMB 1366 / Fx l1 / Sio-4)</name>
    <name type="common">Flexibacter litoralis</name>
    <dbReference type="NCBI Taxonomy" id="880071"/>
    <lineage>
        <taxon>Bacteria</taxon>
        <taxon>Pseudomonadati</taxon>
        <taxon>Bacteroidota</taxon>
        <taxon>Cytophagia</taxon>
        <taxon>Cytophagales</taxon>
        <taxon>Bernardetiaceae</taxon>
        <taxon>Bernardetia</taxon>
    </lineage>
</organism>
<feature type="transmembrane region" description="Helical" evidence="1">
    <location>
        <begin position="125"/>
        <end position="142"/>
    </location>
</feature>
<keyword evidence="3" id="KW-1185">Reference proteome</keyword>
<evidence type="ECO:0000313" key="2">
    <source>
        <dbReference type="EMBL" id="AFM06220.1"/>
    </source>
</evidence>
<accession>I4AQI5</accession>
<keyword evidence="1" id="KW-1133">Transmembrane helix</keyword>
<sequence length="171" mass="19504">MHKQKKGFFGVTRHSDFVNRLYILFYSSISAPIILLCFGLGRYQKPNSYASPYVIFPEWFVWLLALSCIGVAFSGIFLYKKRIPNAKAQVLLRWKVQRFLRASSYQYTLPAFAGSFAGLGYYMTGAGEFAIVVISILSFLLLQRPTTKKACKELSLQNEEISLFRSGQIWA</sequence>
<keyword evidence="1" id="KW-0472">Membrane</keyword>
<dbReference type="EMBL" id="CP003345">
    <property type="protein sequence ID" value="AFM06220.1"/>
    <property type="molecule type" value="Genomic_DNA"/>
</dbReference>
<dbReference type="HOGENOM" id="CLU_1560692_0_0_10"/>
<evidence type="ECO:0000313" key="3">
    <source>
        <dbReference type="Proteomes" id="UP000006054"/>
    </source>
</evidence>
<dbReference type="AlphaFoldDB" id="I4AQI5"/>